<dbReference type="InterPro" id="IPR027417">
    <property type="entry name" value="P-loop_NTPase"/>
</dbReference>
<keyword evidence="1" id="KW-0547">Nucleotide-binding</keyword>
<dbReference type="PANTHER" id="PTHR42759:SF5">
    <property type="entry name" value="METHANOL DEHYDROGENASE REGULATOR"/>
    <property type="match status" value="1"/>
</dbReference>
<dbReference type="STRING" id="1499967.U27_00129"/>
<dbReference type="CDD" id="cd00009">
    <property type="entry name" value="AAA"/>
    <property type="match status" value="1"/>
</dbReference>
<name>A0A081C6N3_VECG1</name>
<dbReference type="SUPFAM" id="SSF52540">
    <property type="entry name" value="P-loop containing nucleoside triphosphate hydrolases"/>
    <property type="match status" value="1"/>
</dbReference>
<dbReference type="Proteomes" id="UP000030661">
    <property type="component" value="Unassembled WGS sequence"/>
</dbReference>
<evidence type="ECO:0000256" key="1">
    <source>
        <dbReference type="ARBA" id="ARBA00022741"/>
    </source>
</evidence>
<keyword evidence="2" id="KW-0067">ATP-binding</keyword>
<accession>A0A081C6N3</accession>
<dbReference type="eggNOG" id="COG0714">
    <property type="taxonomic scope" value="Bacteria"/>
</dbReference>
<gene>
    <name evidence="6" type="ORF">U27_00129</name>
</gene>
<dbReference type="GO" id="GO:0016887">
    <property type="term" value="F:ATP hydrolysis activity"/>
    <property type="evidence" value="ECO:0007669"/>
    <property type="project" value="InterPro"/>
</dbReference>
<feature type="domain" description="ChlI/MoxR AAA lid" evidence="5">
    <location>
        <begin position="241"/>
        <end position="312"/>
    </location>
</feature>
<dbReference type="EMBL" id="DF820472">
    <property type="protein sequence ID" value="GAK60238.1"/>
    <property type="molecule type" value="Genomic_DNA"/>
</dbReference>
<evidence type="ECO:0000259" key="4">
    <source>
        <dbReference type="Pfam" id="PF07726"/>
    </source>
</evidence>
<dbReference type="AlphaFoldDB" id="A0A081C6N3"/>
<dbReference type="Pfam" id="PF07726">
    <property type="entry name" value="AAA_3"/>
    <property type="match status" value="1"/>
</dbReference>
<dbReference type="GO" id="GO:0005524">
    <property type="term" value="F:ATP binding"/>
    <property type="evidence" value="ECO:0007669"/>
    <property type="project" value="UniProtKB-KW"/>
</dbReference>
<dbReference type="InterPro" id="IPR050764">
    <property type="entry name" value="CbbQ/NirQ/NorQ/GpvN"/>
</dbReference>
<comment type="similarity">
    <text evidence="3">Belongs to the MoxR family.</text>
</comment>
<dbReference type="InterPro" id="IPR011703">
    <property type="entry name" value="ATPase_AAA-3"/>
</dbReference>
<evidence type="ECO:0008006" key="8">
    <source>
        <dbReference type="Google" id="ProtNLM"/>
    </source>
</evidence>
<organism evidence="6">
    <name type="scientific">Vecturithrix granuli</name>
    <dbReference type="NCBI Taxonomy" id="1499967"/>
    <lineage>
        <taxon>Bacteria</taxon>
        <taxon>Candidatus Moduliflexota</taxon>
        <taxon>Candidatus Vecturitrichia</taxon>
        <taxon>Candidatus Vecturitrichales</taxon>
        <taxon>Candidatus Vecturitrichaceae</taxon>
        <taxon>Candidatus Vecturithrix</taxon>
    </lineage>
</organism>
<dbReference type="FunFam" id="3.40.50.300:FF:000640">
    <property type="entry name" value="MoxR family ATPase"/>
    <property type="match status" value="1"/>
</dbReference>
<dbReference type="InterPro" id="IPR041628">
    <property type="entry name" value="ChlI/MoxR_AAA_lid"/>
</dbReference>
<dbReference type="Gene3D" id="3.40.50.300">
    <property type="entry name" value="P-loop containing nucleotide triphosphate hydrolases"/>
    <property type="match status" value="1"/>
</dbReference>
<dbReference type="Pfam" id="PF17863">
    <property type="entry name" value="AAA_lid_2"/>
    <property type="match status" value="1"/>
</dbReference>
<dbReference type="PANTHER" id="PTHR42759">
    <property type="entry name" value="MOXR FAMILY PROTEIN"/>
    <property type="match status" value="1"/>
</dbReference>
<keyword evidence="7" id="KW-1185">Reference proteome</keyword>
<sequence length="324" mass="36945">MATNISPTFPLDQIEKKSQDILEEVEKAVIGKRVLLEKILCALLARGHVLLEDFPGLAKTLTARSFARVLGLHFKRIQFTPDLLPSDVTGTYIFKRQQGEFELIKGPIFANLVLGDEINRTPPKTQAAMLEAMEEHQVTLEGKSLKLPEPFMVIATQNPIEYEGTFPLPEAQLDRFMLRLSVGYPTAEEEFEVLKRYWERHQEEPDLACLTNAEELNAMRQAIESVRMDPDVARYIVSLVRASRERREIAVGASPRASLALLKLSRAKAALEGRDYVIPDDVKYFVREVFVHRLLLQPDMWVREMAVNDVVEDILRRTPVPRDP</sequence>
<evidence type="ECO:0000259" key="5">
    <source>
        <dbReference type="Pfam" id="PF17863"/>
    </source>
</evidence>
<evidence type="ECO:0000256" key="2">
    <source>
        <dbReference type="ARBA" id="ARBA00022840"/>
    </source>
</evidence>
<proteinExistence type="inferred from homology"/>
<protein>
    <recommendedName>
        <fullName evidence="8">ATPase associated with various cellular activities AAA_3</fullName>
    </recommendedName>
</protein>
<feature type="domain" description="ATPase AAA-3" evidence="4">
    <location>
        <begin position="48"/>
        <end position="178"/>
    </location>
</feature>
<dbReference type="Gene3D" id="1.10.8.80">
    <property type="entry name" value="Magnesium chelatase subunit I, C-Terminal domain"/>
    <property type="match status" value="1"/>
</dbReference>
<dbReference type="PIRSF" id="PIRSF002849">
    <property type="entry name" value="AAA_ATPase_chaperone_MoxR_prd"/>
    <property type="match status" value="1"/>
</dbReference>
<evidence type="ECO:0000313" key="7">
    <source>
        <dbReference type="Proteomes" id="UP000030661"/>
    </source>
</evidence>
<reference evidence="6" key="1">
    <citation type="journal article" date="2015" name="PeerJ">
        <title>First genomic representation of candidate bacterial phylum KSB3 points to enhanced environmental sensing as a trigger of wastewater bulking.</title>
        <authorList>
            <person name="Sekiguchi Y."/>
            <person name="Ohashi A."/>
            <person name="Parks D.H."/>
            <person name="Yamauchi T."/>
            <person name="Tyson G.W."/>
            <person name="Hugenholtz P."/>
        </authorList>
    </citation>
    <scope>NUCLEOTIDE SEQUENCE [LARGE SCALE GENOMIC DNA]</scope>
</reference>
<dbReference type="HOGENOM" id="CLU_034716_2_0_0"/>
<evidence type="ECO:0000256" key="3">
    <source>
        <dbReference type="ARBA" id="ARBA00061607"/>
    </source>
</evidence>
<evidence type="ECO:0000313" key="6">
    <source>
        <dbReference type="EMBL" id="GAK60238.1"/>
    </source>
</evidence>